<evidence type="ECO:0000256" key="3">
    <source>
        <dbReference type="ARBA" id="ARBA00022692"/>
    </source>
</evidence>
<feature type="transmembrane region" description="Helical" evidence="10">
    <location>
        <begin position="72"/>
        <end position="93"/>
    </location>
</feature>
<keyword evidence="4 10" id="KW-1133">Transmembrane helix</keyword>
<comment type="function">
    <text evidence="9 10">Fluoride-specific ion channel. Important for reducing fluoride concentration in the cell, thus reducing its toxicity.</text>
</comment>
<dbReference type="HAMAP" id="MF_00454">
    <property type="entry name" value="FluC"/>
    <property type="match status" value="1"/>
</dbReference>
<dbReference type="RefSeq" id="WP_188360248.1">
    <property type="nucleotide sequence ID" value="NZ_BMDC01000004.1"/>
</dbReference>
<keyword evidence="10" id="KW-0813">Transport</keyword>
<accession>A0A917MVG1</accession>
<keyword evidence="10" id="KW-0479">Metal-binding</keyword>
<keyword evidence="5 10" id="KW-0472">Membrane</keyword>
<reference evidence="11 12" key="1">
    <citation type="journal article" date="2014" name="Int. J. Syst. Evol. Microbiol.">
        <title>Complete genome sequence of Corynebacterium casei LMG S-19264T (=DSM 44701T), isolated from a smear-ripened cheese.</title>
        <authorList>
            <consortium name="US DOE Joint Genome Institute (JGI-PGF)"/>
            <person name="Walter F."/>
            <person name="Albersmeier A."/>
            <person name="Kalinowski J."/>
            <person name="Ruckert C."/>
        </authorList>
    </citation>
    <scope>NUCLEOTIDE SEQUENCE [LARGE SCALE GENOMIC DNA]</scope>
    <source>
        <strain evidence="11 12">CCM 8669</strain>
    </source>
</reference>
<dbReference type="GO" id="GO:0062054">
    <property type="term" value="F:fluoride channel activity"/>
    <property type="evidence" value="ECO:0007669"/>
    <property type="project" value="UniProtKB-UniRule"/>
</dbReference>
<dbReference type="AlphaFoldDB" id="A0A917MVG1"/>
<dbReference type="Proteomes" id="UP000600171">
    <property type="component" value="Unassembled WGS sequence"/>
</dbReference>
<evidence type="ECO:0000256" key="7">
    <source>
        <dbReference type="ARBA" id="ARBA00035120"/>
    </source>
</evidence>
<name>A0A917MVG1_9MICC</name>
<comment type="subcellular location">
    <subcellularLocation>
        <location evidence="1 10">Cell membrane</location>
        <topology evidence="1 10">Multi-pass membrane protein</topology>
    </subcellularLocation>
</comment>
<evidence type="ECO:0000313" key="12">
    <source>
        <dbReference type="Proteomes" id="UP000600171"/>
    </source>
</evidence>
<sequence length="144" mass="14613">MNFLIFLGIFLGGGAGAFCRFSLDSLIKKHWSHPLSVGTLTINLLGSFALGWLTALTAGALSLTWGSEAARAASLIIGTGFLGGFTTFSTAMVETVSRVKVATSPGVKSSGERGVLGALFLLFGQAVLCFVVAGLGLALGGAVS</sequence>
<gene>
    <name evidence="10" type="primary">fluC</name>
    <name evidence="10" type="synonym">crcB</name>
    <name evidence="11" type="ORF">GCM10007359_20150</name>
</gene>
<comment type="catalytic activity">
    <reaction evidence="8">
        <text>fluoride(in) = fluoride(out)</text>
        <dbReference type="Rhea" id="RHEA:76159"/>
        <dbReference type="ChEBI" id="CHEBI:17051"/>
    </reaction>
    <physiologicalReaction direction="left-to-right" evidence="8">
        <dbReference type="Rhea" id="RHEA:76160"/>
    </physiologicalReaction>
</comment>
<dbReference type="Pfam" id="PF02537">
    <property type="entry name" value="CRCB"/>
    <property type="match status" value="1"/>
</dbReference>
<dbReference type="GO" id="GO:0005886">
    <property type="term" value="C:plasma membrane"/>
    <property type="evidence" value="ECO:0007669"/>
    <property type="project" value="UniProtKB-SubCell"/>
</dbReference>
<feature type="binding site" evidence="10">
    <location>
        <position position="83"/>
    </location>
    <ligand>
        <name>Na(+)</name>
        <dbReference type="ChEBI" id="CHEBI:29101"/>
        <note>structural</note>
    </ligand>
</feature>
<comment type="similarity">
    <text evidence="7 10">Belongs to the fluoride channel Fluc/FEX (TC 1.A.43) family.</text>
</comment>
<protein>
    <recommendedName>
        <fullName evidence="10">Fluoride-specific ion channel FluC</fullName>
    </recommendedName>
</protein>
<evidence type="ECO:0000256" key="9">
    <source>
        <dbReference type="ARBA" id="ARBA00049940"/>
    </source>
</evidence>
<dbReference type="InterPro" id="IPR003691">
    <property type="entry name" value="FluC"/>
</dbReference>
<evidence type="ECO:0000256" key="10">
    <source>
        <dbReference type="HAMAP-Rule" id="MF_00454"/>
    </source>
</evidence>
<evidence type="ECO:0000256" key="8">
    <source>
        <dbReference type="ARBA" id="ARBA00035585"/>
    </source>
</evidence>
<evidence type="ECO:0000256" key="5">
    <source>
        <dbReference type="ARBA" id="ARBA00023136"/>
    </source>
</evidence>
<evidence type="ECO:0000256" key="4">
    <source>
        <dbReference type="ARBA" id="ARBA00022989"/>
    </source>
</evidence>
<feature type="transmembrane region" description="Helical" evidence="10">
    <location>
        <begin position="113"/>
        <end position="139"/>
    </location>
</feature>
<evidence type="ECO:0000256" key="2">
    <source>
        <dbReference type="ARBA" id="ARBA00022475"/>
    </source>
</evidence>
<keyword evidence="10" id="KW-0915">Sodium</keyword>
<proteinExistence type="inferred from homology"/>
<comment type="activity regulation">
    <text evidence="10">Na(+) is not transported, but it plays an essential structural role and its presence is essential for fluoride channel function.</text>
</comment>
<keyword evidence="2 10" id="KW-1003">Cell membrane</keyword>
<dbReference type="GO" id="GO:0046872">
    <property type="term" value="F:metal ion binding"/>
    <property type="evidence" value="ECO:0007669"/>
    <property type="project" value="UniProtKB-KW"/>
</dbReference>
<feature type="binding site" evidence="10">
    <location>
        <position position="86"/>
    </location>
    <ligand>
        <name>Na(+)</name>
        <dbReference type="ChEBI" id="CHEBI:29101"/>
        <note>structural</note>
    </ligand>
</feature>
<evidence type="ECO:0000256" key="1">
    <source>
        <dbReference type="ARBA" id="ARBA00004651"/>
    </source>
</evidence>
<comment type="caution">
    <text evidence="11">The sequence shown here is derived from an EMBL/GenBank/DDBJ whole genome shotgun (WGS) entry which is preliminary data.</text>
</comment>
<keyword evidence="12" id="KW-1185">Reference proteome</keyword>
<evidence type="ECO:0000256" key="6">
    <source>
        <dbReference type="ARBA" id="ARBA00023303"/>
    </source>
</evidence>
<dbReference type="EMBL" id="BMDC01000004">
    <property type="protein sequence ID" value="GGH66179.1"/>
    <property type="molecule type" value="Genomic_DNA"/>
</dbReference>
<keyword evidence="3 10" id="KW-0812">Transmembrane</keyword>
<evidence type="ECO:0000313" key="11">
    <source>
        <dbReference type="EMBL" id="GGH66179.1"/>
    </source>
</evidence>
<feature type="transmembrane region" description="Helical" evidence="10">
    <location>
        <begin position="40"/>
        <end position="65"/>
    </location>
</feature>
<keyword evidence="6 10" id="KW-0407">Ion channel</keyword>
<keyword evidence="10" id="KW-0406">Ion transport</keyword>
<organism evidence="11 12">
    <name type="scientific">Rothia aerolata</name>
    <dbReference type="NCBI Taxonomy" id="1812262"/>
    <lineage>
        <taxon>Bacteria</taxon>
        <taxon>Bacillati</taxon>
        <taxon>Actinomycetota</taxon>
        <taxon>Actinomycetes</taxon>
        <taxon>Micrococcales</taxon>
        <taxon>Micrococcaceae</taxon>
        <taxon>Rothia</taxon>
    </lineage>
</organism>
<dbReference type="GO" id="GO:0140114">
    <property type="term" value="P:cellular detoxification of fluoride"/>
    <property type="evidence" value="ECO:0007669"/>
    <property type="project" value="UniProtKB-UniRule"/>
</dbReference>